<dbReference type="VEuPathDB" id="FungiDB:MCYG_00022"/>
<dbReference type="PANTHER" id="PTHR19211:SF14">
    <property type="entry name" value="ATP-BINDING CASSETTE SUB-FAMILY F MEMBER 1"/>
    <property type="match status" value="1"/>
</dbReference>
<dbReference type="GO" id="GO:0005524">
    <property type="term" value="F:ATP binding"/>
    <property type="evidence" value="ECO:0007669"/>
    <property type="project" value="InterPro"/>
</dbReference>
<sequence length="122" mass="12661">MVSGKQDPIILATCKQTRFHLAEGKGSGEIDIQGLDLLVASRPSQGQDAESSGAGKVKARKKETAGLGLEILTSATLRLKAGVHYGLVGRNGTGKSTLLRAMADRLIPGLPESVKIAISPAN</sequence>
<dbReference type="Gene3D" id="3.40.50.300">
    <property type="entry name" value="P-loop containing nucleotide triphosphate hydrolases"/>
    <property type="match status" value="1"/>
</dbReference>
<dbReference type="InterPro" id="IPR050611">
    <property type="entry name" value="ABCF"/>
</dbReference>
<dbReference type="STRING" id="554155.C5FBF0"/>
<dbReference type="EMBL" id="DS995701">
    <property type="protein sequence ID" value="EEQ27134.1"/>
    <property type="molecule type" value="Genomic_DNA"/>
</dbReference>
<keyword evidence="4" id="KW-1185">Reference proteome</keyword>
<protein>
    <recommendedName>
        <fullName evidence="2">ABC transporter domain-containing protein</fullName>
    </recommendedName>
</protein>
<proteinExistence type="predicted"/>
<dbReference type="PANTHER" id="PTHR19211">
    <property type="entry name" value="ATP-BINDING TRANSPORT PROTEIN-RELATED"/>
    <property type="match status" value="1"/>
</dbReference>
<gene>
    <name evidence="3" type="ORF">MCYG_00022</name>
</gene>
<evidence type="ECO:0000256" key="1">
    <source>
        <dbReference type="ARBA" id="ARBA00022737"/>
    </source>
</evidence>
<dbReference type="GO" id="GO:0016887">
    <property type="term" value="F:ATP hydrolysis activity"/>
    <property type="evidence" value="ECO:0007669"/>
    <property type="project" value="InterPro"/>
</dbReference>
<dbReference type="HOGENOM" id="CLU_2026166_0_0_1"/>
<dbReference type="SUPFAM" id="SSF52540">
    <property type="entry name" value="P-loop containing nucleoside triphosphate hydrolases"/>
    <property type="match status" value="1"/>
</dbReference>
<accession>C5FBF0</accession>
<dbReference type="eggNOG" id="KOG0062">
    <property type="taxonomic scope" value="Eukaryota"/>
</dbReference>
<dbReference type="InterPro" id="IPR003439">
    <property type="entry name" value="ABC_transporter-like_ATP-bd"/>
</dbReference>
<evidence type="ECO:0000313" key="3">
    <source>
        <dbReference type="EMBL" id="EEQ27134.1"/>
    </source>
</evidence>
<dbReference type="Proteomes" id="UP000002035">
    <property type="component" value="Unassembled WGS sequence"/>
</dbReference>
<reference evidence="4" key="1">
    <citation type="journal article" date="2012" name="MBio">
        <title>Comparative genome analysis of Trichophyton rubrum and related dermatophytes reveals candidate genes involved in infection.</title>
        <authorList>
            <person name="Martinez D.A."/>
            <person name="Oliver B.G."/>
            <person name="Graeser Y."/>
            <person name="Goldberg J.M."/>
            <person name="Li W."/>
            <person name="Martinez-Rossi N.M."/>
            <person name="Monod M."/>
            <person name="Shelest E."/>
            <person name="Barton R.C."/>
            <person name="Birch E."/>
            <person name="Brakhage A.A."/>
            <person name="Chen Z."/>
            <person name="Gurr S.J."/>
            <person name="Heiman D."/>
            <person name="Heitman J."/>
            <person name="Kosti I."/>
            <person name="Rossi A."/>
            <person name="Saif S."/>
            <person name="Samalova M."/>
            <person name="Saunders C.W."/>
            <person name="Shea T."/>
            <person name="Summerbell R.C."/>
            <person name="Xu J."/>
            <person name="Young S."/>
            <person name="Zeng Q."/>
            <person name="Birren B.W."/>
            <person name="Cuomo C.A."/>
            <person name="White T.C."/>
        </authorList>
    </citation>
    <scope>NUCLEOTIDE SEQUENCE [LARGE SCALE GENOMIC DNA]</scope>
    <source>
        <strain evidence="4">ATCC MYA-4605 / CBS 113480</strain>
    </source>
</reference>
<evidence type="ECO:0000313" key="4">
    <source>
        <dbReference type="Proteomes" id="UP000002035"/>
    </source>
</evidence>
<evidence type="ECO:0000259" key="2">
    <source>
        <dbReference type="Pfam" id="PF00005"/>
    </source>
</evidence>
<dbReference type="RefSeq" id="XP_002849918.1">
    <property type="nucleotide sequence ID" value="XM_002849872.1"/>
</dbReference>
<dbReference type="InterPro" id="IPR027417">
    <property type="entry name" value="P-loop_NTPase"/>
</dbReference>
<name>C5FBF0_ARTOC</name>
<organism evidence="3 4">
    <name type="scientific">Arthroderma otae (strain ATCC MYA-4605 / CBS 113480)</name>
    <name type="common">Microsporum canis</name>
    <dbReference type="NCBI Taxonomy" id="554155"/>
    <lineage>
        <taxon>Eukaryota</taxon>
        <taxon>Fungi</taxon>
        <taxon>Dikarya</taxon>
        <taxon>Ascomycota</taxon>
        <taxon>Pezizomycotina</taxon>
        <taxon>Eurotiomycetes</taxon>
        <taxon>Eurotiomycetidae</taxon>
        <taxon>Onygenales</taxon>
        <taxon>Arthrodermataceae</taxon>
        <taxon>Microsporum</taxon>
    </lineage>
</organism>
<dbReference type="OrthoDB" id="2110130at2759"/>
<keyword evidence="1" id="KW-0677">Repeat</keyword>
<feature type="domain" description="ABC transporter" evidence="2">
    <location>
        <begin position="73"/>
        <end position="108"/>
    </location>
</feature>
<dbReference type="GeneID" id="9223290"/>
<dbReference type="Pfam" id="PF00005">
    <property type="entry name" value="ABC_tran"/>
    <property type="match status" value="1"/>
</dbReference>
<dbReference type="AlphaFoldDB" id="C5FBF0"/>